<gene>
    <name evidence="5" type="ORF">ABL78_2745</name>
</gene>
<evidence type="ECO:0000313" key="5">
    <source>
        <dbReference type="EMBL" id="KPI88168.1"/>
    </source>
</evidence>
<dbReference type="VEuPathDB" id="TriTrypDB:Lsey_0059_0160"/>
<proteinExistence type="predicted"/>
<reference evidence="5 6" key="1">
    <citation type="journal article" date="2015" name="PLoS Pathog.">
        <title>Leptomonas seymouri: Adaptations to the Dixenous Life Cycle Analyzed by Genome Sequencing, Transcriptome Profiling and Co-infection with Leishmania donovani.</title>
        <authorList>
            <person name="Kraeva N."/>
            <person name="Butenko A."/>
            <person name="Hlavacova J."/>
            <person name="Kostygov A."/>
            <person name="Myskova J."/>
            <person name="Grybchuk D."/>
            <person name="Lestinova T."/>
            <person name="Votypka J."/>
            <person name="Volf P."/>
            <person name="Opperdoes F."/>
            <person name="Flegontov P."/>
            <person name="Lukes J."/>
            <person name="Yurchenko V."/>
        </authorList>
    </citation>
    <scope>NUCLEOTIDE SEQUENCE [LARGE SCALE GENOMIC DNA]</scope>
    <source>
        <strain evidence="5 6">ATCC 30220</strain>
    </source>
</reference>
<sequence>MATKTTKSEVAMDACRDLIAAAVHEAGIPSHDRSGNMPGYFGTFQCLGRGSFGYVELVYRYSGRGRWRRVAIKTIFLDQFSSLEAALLMAREVGQEVTLSRCGTGSPHVITIDRAWFSLRTNRVHLEMEAGDEDLKTYTQTRHRIILPPFFLLSICVQCAMAVEHVHRAGVVHRDVKPRNFVVNVAPCNAQPPLVRLTDFGLSAAVSDARVTHPNIGSMAFMAPEASVTGGGKLLPTARDVWSLGVTFYCLATGMSPTYHHVNDAVRIGMPVCDCFQQSLTPESQALVHVAAWMLHPDYMARPKMDEVLRRLYSLGCTPAALSPSAVPLLRRMRVCRPDGCLPIYERPKADAKYLTEFVLPPGSTFFVCGELRTCDPPSTGRPMRHSLPAIEPETDHNSQCAAPCPHRARNRCSVLLEVTTWLCVVYPCHGYCRPFVKGQHAVHYVKSGESDAEAFLRCPPVKPLQVYTSSEGADAASLVWEEANMLRAPLVELSPPIEEPFGLCVGAPL</sequence>
<dbReference type="PROSITE" id="PS50011">
    <property type="entry name" value="PROTEIN_KINASE_DOM"/>
    <property type="match status" value="1"/>
</dbReference>
<dbReference type="SMART" id="SM00220">
    <property type="entry name" value="S_TKc"/>
    <property type="match status" value="1"/>
</dbReference>
<dbReference type="InterPro" id="IPR017441">
    <property type="entry name" value="Protein_kinase_ATP_BS"/>
</dbReference>
<dbReference type="GO" id="GO:0005737">
    <property type="term" value="C:cytoplasm"/>
    <property type="evidence" value="ECO:0007669"/>
    <property type="project" value="TreeGrafter"/>
</dbReference>
<evidence type="ECO:0000259" key="4">
    <source>
        <dbReference type="PROSITE" id="PS50011"/>
    </source>
</evidence>
<keyword evidence="6" id="KW-1185">Reference proteome</keyword>
<dbReference type="Gene3D" id="1.10.510.10">
    <property type="entry name" value="Transferase(Phosphotransferase) domain 1"/>
    <property type="match status" value="1"/>
</dbReference>
<dbReference type="Pfam" id="PF00069">
    <property type="entry name" value="Pkinase"/>
    <property type="match status" value="1"/>
</dbReference>
<evidence type="ECO:0000256" key="3">
    <source>
        <dbReference type="PROSITE-ProRule" id="PRU10141"/>
    </source>
</evidence>
<dbReference type="InterPro" id="IPR008271">
    <property type="entry name" value="Ser/Thr_kinase_AS"/>
</dbReference>
<dbReference type="SUPFAM" id="SSF56112">
    <property type="entry name" value="Protein kinase-like (PK-like)"/>
    <property type="match status" value="1"/>
</dbReference>
<dbReference type="PANTHER" id="PTHR24361">
    <property type="entry name" value="MITOGEN-ACTIVATED KINASE KINASE KINASE"/>
    <property type="match status" value="1"/>
</dbReference>
<dbReference type="PROSITE" id="PS00107">
    <property type="entry name" value="PROTEIN_KINASE_ATP"/>
    <property type="match status" value="1"/>
</dbReference>
<dbReference type="Proteomes" id="UP000038009">
    <property type="component" value="Unassembled WGS sequence"/>
</dbReference>
<feature type="domain" description="Protein kinase" evidence="4">
    <location>
        <begin position="41"/>
        <end position="314"/>
    </location>
</feature>
<dbReference type="AlphaFoldDB" id="A0A0N1ILF4"/>
<keyword evidence="1 3" id="KW-0547">Nucleotide-binding</keyword>
<keyword evidence="2 3" id="KW-0067">ATP-binding</keyword>
<dbReference type="GO" id="GO:0004674">
    <property type="term" value="F:protein serine/threonine kinase activity"/>
    <property type="evidence" value="ECO:0007669"/>
    <property type="project" value="TreeGrafter"/>
</dbReference>
<dbReference type="InterPro" id="IPR053235">
    <property type="entry name" value="Ser_Thr_kinase"/>
</dbReference>
<evidence type="ECO:0000256" key="2">
    <source>
        <dbReference type="ARBA" id="ARBA00022840"/>
    </source>
</evidence>
<keyword evidence="5" id="KW-0808">Transferase</keyword>
<dbReference type="GO" id="GO:0005524">
    <property type="term" value="F:ATP binding"/>
    <property type="evidence" value="ECO:0007669"/>
    <property type="project" value="UniProtKB-UniRule"/>
</dbReference>
<keyword evidence="5" id="KW-0418">Kinase</keyword>
<dbReference type="EMBL" id="LJSK01000059">
    <property type="protein sequence ID" value="KPI88168.1"/>
    <property type="molecule type" value="Genomic_DNA"/>
</dbReference>
<evidence type="ECO:0000256" key="1">
    <source>
        <dbReference type="ARBA" id="ARBA00022741"/>
    </source>
</evidence>
<name>A0A0N1ILF4_LEPSE</name>
<protein>
    <submittedName>
        <fullName evidence="5">Kinase-like protein</fullName>
    </submittedName>
</protein>
<organism evidence="5 6">
    <name type="scientific">Leptomonas seymouri</name>
    <dbReference type="NCBI Taxonomy" id="5684"/>
    <lineage>
        <taxon>Eukaryota</taxon>
        <taxon>Discoba</taxon>
        <taxon>Euglenozoa</taxon>
        <taxon>Kinetoplastea</taxon>
        <taxon>Metakinetoplastina</taxon>
        <taxon>Trypanosomatida</taxon>
        <taxon>Trypanosomatidae</taxon>
        <taxon>Leishmaniinae</taxon>
        <taxon>Leptomonas</taxon>
    </lineage>
</organism>
<dbReference type="OrthoDB" id="4062651at2759"/>
<comment type="caution">
    <text evidence="5">The sequence shown here is derived from an EMBL/GenBank/DDBJ whole genome shotgun (WGS) entry which is preliminary data.</text>
</comment>
<evidence type="ECO:0000313" key="6">
    <source>
        <dbReference type="Proteomes" id="UP000038009"/>
    </source>
</evidence>
<dbReference type="InterPro" id="IPR000719">
    <property type="entry name" value="Prot_kinase_dom"/>
</dbReference>
<feature type="binding site" evidence="3">
    <location>
        <position position="73"/>
    </location>
    <ligand>
        <name>ATP</name>
        <dbReference type="ChEBI" id="CHEBI:30616"/>
    </ligand>
</feature>
<accession>A0A0N1ILF4</accession>
<dbReference type="InterPro" id="IPR011009">
    <property type="entry name" value="Kinase-like_dom_sf"/>
</dbReference>
<dbReference type="PANTHER" id="PTHR24361:SF613">
    <property type="entry name" value="NUCLEAR RECEPTOR-BINDING PROTEIN-RELATED"/>
    <property type="match status" value="1"/>
</dbReference>
<dbReference type="PROSITE" id="PS00108">
    <property type="entry name" value="PROTEIN_KINASE_ST"/>
    <property type="match status" value="1"/>
</dbReference>